<evidence type="ECO:0000313" key="1">
    <source>
        <dbReference type="EMBL" id="NMV39869.1"/>
    </source>
</evidence>
<protein>
    <submittedName>
        <fullName evidence="1">Uncharacterized protein</fullName>
    </submittedName>
</protein>
<sequence>MTKTMQKLLDRRNGQVSIAVSGARESSAARALVAAGLAVRYDNQSKLVSGASYYNHFTRGWATAKPYSDIGGVLYFAA</sequence>
<dbReference type="RefSeq" id="WP_169340813.1">
    <property type="nucleotide sequence ID" value="NZ_JABBZM010000017.1"/>
</dbReference>
<accession>A0A848P2V9</accession>
<proteinExistence type="predicted"/>
<dbReference type="AlphaFoldDB" id="A0A848P2V9"/>
<dbReference type="Proteomes" id="UP000575469">
    <property type="component" value="Unassembled WGS sequence"/>
</dbReference>
<gene>
    <name evidence="1" type="ORF">HGR00_18320</name>
</gene>
<comment type="caution">
    <text evidence="1">The sequence shown here is derived from an EMBL/GenBank/DDBJ whole genome shotgun (WGS) entry which is preliminary data.</text>
</comment>
<dbReference type="EMBL" id="JABBZM010000017">
    <property type="protein sequence ID" value="NMV39869.1"/>
    <property type="molecule type" value="Genomic_DNA"/>
</dbReference>
<name>A0A848P2V9_9RALS</name>
<organism evidence="1 2">
    <name type="scientific">Ralstonia insidiosa</name>
    <dbReference type="NCBI Taxonomy" id="190721"/>
    <lineage>
        <taxon>Bacteria</taxon>
        <taxon>Pseudomonadati</taxon>
        <taxon>Pseudomonadota</taxon>
        <taxon>Betaproteobacteria</taxon>
        <taxon>Burkholderiales</taxon>
        <taxon>Burkholderiaceae</taxon>
        <taxon>Ralstonia</taxon>
    </lineage>
</organism>
<evidence type="ECO:0000313" key="2">
    <source>
        <dbReference type="Proteomes" id="UP000575469"/>
    </source>
</evidence>
<reference evidence="1 2" key="1">
    <citation type="submission" date="2020-04" db="EMBL/GenBank/DDBJ databases">
        <title>Ralstonia insidiosa genome sequencing and assembly.</title>
        <authorList>
            <person name="Martins R.C.R."/>
            <person name="Perdigao-Neto L.V."/>
            <person name="Levin A.S.S."/>
            <person name="Costa S.F."/>
        </authorList>
    </citation>
    <scope>NUCLEOTIDE SEQUENCE [LARGE SCALE GENOMIC DNA]</scope>
    <source>
        <strain evidence="1 2">5047</strain>
    </source>
</reference>